<dbReference type="FunFam" id="3.40.640.10:FF:000024">
    <property type="entry name" value="Kynurenine--oxoglutarate transaminase 3"/>
    <property type="match status" value="1"/>
</dbReference>
<dbReference type="InterPro" id="IPR015424">
    <property type="entry name" value="PyrdxlP-dep_Trfase"/>
</dbReference>
<dbReference type="PANTHER" id="PTHR43807">
    <property type="entry name" value="FI04487P"/>
    <property type="match status" value="1"/>
</dbReference>
<reference evidence="8 9" key="1">
    <citation type="submission" date="2019-12" db="EMBL/GenBank/DDBJ databases">
        <title>Chromosome-level assembly of the Caenorhabditis remanei genome.</title>
        <authorList>
            <person name="Teterina A.A."/>
            <person name="Willis J.H."/>
            <person name="Phillips P.C."/>
        </authorList>
    </citation>
    <scope>NUCLEOTIDE SEQUENCE [LARGE SCALE GENOMIC DNA]</scope>
    <source>
        <strain evidence="8 9">PX506</strain>
        <tissue evidence="8">Whole organism</tissue>
    </source>
</reference>
<keyword evidence="5" id="KW-0663">Pyridoxal phosphate</keyword>
<dbReference type="GeneID" id="78778124"/>
<dbReference type="Proteomes" id="UP000483820">
    <property type="component" value="Chromosome X"/>
</dbReference>
<dbReference type="KEGG" id="crq:GCK72_026281"/>
<evidence type="ECO:0000256" key="3">
    <source>
        <dbReference type="ARBA" id="ARBA00022576"/>
    </source>
</evidence>
<evidence type="ECO:0000256" key="4">
    <source>
        <dbReference type="ARBA" id="ARBA00022679"/>
    </source>
</evidence>
<evidence type="ECO:0000313" key="8">
    <source>
        <dbReference type="EMBL" id="KAF1749812.1"/>
    </source>
</evidence>
<accession>A0A6A5G523</accession>
<evidence type="ECO:0000313" key="9">
    <source>
        <dbReference type="Proteomes" id="UP000483820"/>
    </source>
</evidence>
<dbReference type="Gene3D" id="3.90.1150.10">
    <property type="entry name" value="Aspartate Aminotransferase, domain 1"/>
    <property type="match status" value="1"/>
</dbReference>
<dbReference type="CTD" id="78778124"/>
<dbReference type="SUPFAM" id="SSF53383">
    <property type="entry name" value="PLP-dependent transferases"/>
    <property type="match status" value="1"/>
</dbReference>
<gene>
    <name evidence="8" type="ORF">GCK72_026281</name>
</gene>
<dbReference type="InterPro" id="IPR004839">
    <property type="entry name" value="Aminotransferase_I/II_large"/>
</dbReference>
<dbReference type="GO" id="GO:0005739">
    <property type="term" value="C:mitochondrion"/>
    <property type="evidence" value="ECO:0007669"/>
    <property type="project" value="TreeGrafter"/>
</dbReference>
<dbReference type="EMBL" id="WUAV01000006">
    <property type="protein sequence ID" value="KAF1749812.1"/>
    <property type="molecule type" value="Genomic_DNA"/>
</dbReference>
<protein>
    <recommendedName>
        <fullName evidence="7">Aminotransferase class I/classII large domain-containing protein</fullName>
    </recommendedName>
</protein>
<dbReference type="GO" id="GO:0030170">
    <property type="term" value="F:pyridoxal phosphate binding"/>
    <property type="evidence" value="ECO:0007669"/>
    <property type="project" value="InterPro"/>
</dbReference>
<dbReference type="AlphaFoldDB" id="A0A6A5G523"/>
<dbReference type="InterPro" id="IPR015422">
    <property type="entry name" value="PyrdxlP-dep_Trfase_small"/>
</dbReference>
<comment type="similarity">
    <text evidence="2">Belongs to the class-I pyridoxal-phosphate-dependent aminotransferase family.</text>
</comment>
<proteinExistence type="inferred from homology"/>
<dbReference type="InterPro" id="IPR015421">
    <property type="entry name" value="PyrdxlP-dep_Trfase_major"/>
</dbReference>
<keyword evidence="4" id="KW-0808">Transferase</keyword>
<feature type="domain" description="Aminotransferase class I/classII large" evidence="7">
    <location>
        <begin position="34"/>
        <end position="418"/>
    </location>
</feature>
<comment type="caution">
    <text evidence="8">The sequence shown here is derived from an EMBL/GenBank/DDBJ whole genome shotgun (WGS) entry which is preliminary data.</text>
</comment>
<dbReference type="Gene3D" id="3.40.640.10">
    <property type="entry name" value="Type I PLP-dependent aspartate aminotransferase-like (Major domain)"/>
    <property type="match status" value="1"/>
</dbReference>
<sequence length="428" mass="48009">MTTSFNPIPAERVGDQSPSIWVELTALAAESRAVNLGQGFPDGPAPKFVTEILKKISKKPGMVEAHQYTRGFGHPKLVEMLSKWYTTFYKVNVNALEDILITVGAYHALYYAFQAWINKGDEVIVIEPAFDCYGPQIRFAGGIPVPVLMQLPERAESAAEFKINFTELEEKISEKTKMIVINNPHNPTGKLFTLSELESIAELAKKYNLIVVADEVYEFHVEKHLDMIRFASLPGMFERTISIGSAGKVFSVTGWKLGWAIAPKNLLAPLKTIHQNCAYTCSTPTQLAVAKAFAYEFPKYFNNSKKSYLAHKLPKEIAVKRAKLAEMLATAQFSPIMPEAGFFMVADYTNAKNIPMFTKSSQKESDDPADLLFTRWLCREKKLAVIPLTAFFSTPEMKHSNSSMVRICFFKKGETLDNAKKILDMFAQ</sequence>
<dbReference type="InterPro" id="IPR051326">
    <property type="entry name" value="Kynurenine-oxoglutarate_AT"/>
</dbReference>
<comment type="cofactor">
    <cofactor evidence="1">
        <name>pyridoxal 5'-phosphate</name>
        <dbReference type="ChEBI" id="CHEBI:597326"/>
    </cofactor>
</comment>
<dbReference type="PANTHER" id="PTHR43807:SF20">
    <property type="entry name" value="FI04487P"/>
    <property type="match status" value="1"/>
</dbReference>
<evidence type="ECO:0000256" key="1">
    <source>
        <dbReference type="ARBA" id="ARBA00001933"/>
    </source>
</evidence>
<dbReference type="CDD" id="cd00609">
    <property type="entry name" value="AAT_like"/>
    <property type="match status" value="1"/>
</dbReference>
<dbReference type="RefSeq" id="XP_053580368.1">
    <property type="nucleotide sequence ID" value="XM_053736802.1"/>
</dbReference>
<keyword evidence="3" id="KW-0032">Aminotransferase</keyword>
<comment type="pathway">
    <text evidence="6">Amino-acid degradation; L-kynurenine degradation; kynurenate from L-kynurenine: step 1/2.</text>
</comment>
<evidence type="ECO:0000256" key="5">
    <source>
        <dbReference type="ARBA" id="ARBA00022898"/>
    </source>
</evidence>
<name>A0A6A5G523_CAERE</name>
<organism evidence="8 9">
    <name type="scientific">Caenorhabditis remanei</name>
    <name type="common">Caenorhabditis vulgaris</name>
    <dbReference type="NCBI Taxonomy" id="31234"/>
    <lineage>
        <taxon>Eukaryota</taxon>
        <taxon>Metazoa</taxon>
        <taxon>Ecdysozoa</taxon>
        <taxon>Nematoda</taxon>
        <taxon>Chromadorea</taxon>
        <taxon>Rhabditida</taxon>
        <taxon>Rhabditina</taxon>
        <taxon>Rhabditomorpha</taxon>
        <taxon>Rhabditoidea</taxon>
        <taxon>Rhabditidae</taxon>
        <taxon>Peloderinae</taxon>
        <taxon>Caenorhabditis</taxon>
    </lineage>
</organism>
<dbReference type="GO" id="GO:0016212">
    <property type="term" value="F:kynurenine-oxoglutarate transaminase activity"/>
    <property type="evidence" value="ECO:0007669"/>
    <property type="project" value="TreeGrafter"/>
</dbReference>
<evidence type="ECO:0000256" key="6">
    <source>
        <dbReference type="ARBA" id="ARBA00024016"/>
    </source>
</evidence>
<evidence type="ECO:0000259" key="7">
    <source>
        <dbReference type="Pfam" id="PF00155"/>
    </source>
</evidence>
<evidence type="ECO:0000256" key="2">
    <source>
        <dbReference type="ARBA" id="ARBA00007441"/>
    </source>
</evidence>
<dbReference type="Pfam" id="PF00155">
    <property type="entry name" value="Aminotran_1_2"/>
    <property type="match status" value="1"/>
</dbReference>